<evidence type="ECO:0000313" key="2">
    <source>
        <dbReference type="EMBL" id="GMA36577.1"/>
    </source>
</evidence>
<gene>
    <name evidence="2" type="ORF">GCM10025876_27810</name>
</gene>
<name>A0ABQ6IIK8_9MICO</name>
<comment type="caution">
    <text evidence="2">The sequence shown here is derived from an EMBL/GenBank/DDBJ whole genome shotgun (WGS) entry which is preliminary data.</text>
</comment>
<evidence type="ECO:0008006" key="4">
    <source>
        <dbReference type="Google" id="ProtNLM"/>
    </source>
</evidence>
<evidence type="ECO:0000256" key="1">
    <source>
        <dbReference type="SAM" id="Phobius"/>
    </source>
</evidence>
<sequence length="120" mass="11807">MSDSSSEAPRRRVPVAAAGGVALVVLIGAVIWWIAGAGVSDDQQVGIAACERLAVDAGLPDIARGDVEGPSGDGTVTVSWEFSDGTYGGCEVVVTDAAAGEPVLVGDAAPSPSPSASPSE</sequence>
<dbReference type="EMBL" id="BSUN01000001">
    <property type="protein sequence ID" value="GMA36577.1"/>
    <property type="molecule type" value="Genomic_DNA"/>
</dbReference>
<reference evidence="3" key="1">
    <citation type="journal article" date="2019" name="Int. J. Syst. Evol. Microbiol.">
        <title>The Global Catalogue of Microorganisms (GCM) 10K type strain sequencing project: providing services to taxonomists for standard genome sequencing and annotation.</title>
        <authorList>
            <consortium name="The Broad Institute Genomics Platform"/>
            <consortium name="The Broad Institute Genome Sequencing Center for Infectious Disease"/>
            <person name="Wu L."/>
            <person name="Ma J."/>
        </authorList>
    </citation>
    <scope>NUCLEOTIDE SEQUENCE [LARGE SCALE GENOMIC DNA]</scope>
    <source>
        <strain evidence="3">NBRC 112299</strain>
    </source>
</reference>
<protein>
    <recommendedName>
        <fullName evidence="4">DUF4333 domain-containing protein</fullName>
    </recommendedName>
</protein>
<feature type="transmembrane region" description="Helical" evidence="1">
    <location>
        <begin position="12"/>
        <end position="35"/>
    </location>
</feature>
<keyword evidence="1" id="KW-1133">Transmembrane helix</keyword>
<organism evidence="2 3">
    <name type="scientific">Demequina litorisediminis</name>
    <dbReference type="NCBI Taxonomy" id="1849022"/>
    <lineage>
        <taxon>Bacteria</taxon>
        <taxon>Bacillati</taxon>
        <taxon>Actinomycetota</taxon>
        <taxon>Actinomycetes</taxon>
        <taxon>Micrococcales</taxon>
        <taxon>Demequinaceae</taxon>
        <taxon>Demequina</taxon>
    </lineage>
</organism>
<evidence type="ECO:0000313" key="3">
    <source>
        <dbReference type="Proteomes" id="UP001157125"/>
    </source>
</evidence>
<keyword evidence="1" id="KW-0812">Transmembrane</keyword>
<keyword evidence="1" id="KW-0472">Membrane</keyword>
<dbReference type="Proteomes" id="UP001157125">
    <property type="component" value="Unassembled WGS sequence"/>
</dbReference>
<dbReference type="RefSeq" id="WP_284328653.1">
    <property type="nucleotide sequence ID" value="NZ_BSUN01000001.1"/>
</dbReference>
<proteinExistence type="predicted"/>
<keyword evidence="3" id="KW-1185">Reference proteome</keyword>
<accession>A0ABQ6IIK8</accession>